<evidence type="ECO:0000256" key="1">
    <source>
        <dbReference type="ARBA" id="ARBA00023015"/>
    </source>
</evidence>
<dbReference type="SUPFAM" id="SSF57701">
    <property type="entry name" value="Zn2/Cys6 DNA-binding domain"/>
    <property type="match status" value="1"/>
</dbReference>
<dbReference type="Pfam" id="PF00172">
    <property type="entry name" value="Zn_clus"/>
    <property type="match status" value="1"/>
</dbReference>
<evidence type="ECO:0000313" key="8">
    <source>
        <dbReference type="Proteomes" id="UP001610446"/>
    </source>
</evidence>
<organism evidence="7 8">
    <name type="scientific">Aspergillus pseudoustus</name>
    <dbReference type="NCBI Taxonomy" id="1810923"/>
    <lineage>
        <taxon>Eukaryota</taxon>
        <taxon>Fungi</taxon>
        <taxon>Dikarya</taxon>
        <taxon>Ascomycota</taxon>
        <taxon>Pezizomycotina</taxon>
        <taxon>Eurotiomycetes</taxon>
        <taxon>Eurotiomycetidae</taxon>
        <taxon>Eurotiales</taxon>
        <taxon>Aspergillaceae</taxon>
        <taxon>Aspergillus</taxon>
        <taxon>Aspergillus subgen. Nidulantes</taxon>
    </lineage>
</organism>
<dbReference type="PROSITE" id="PS50048">
    <property type="entry name" value="ZN2_CY6_FUNGAL_2"/>
    <property type="match status" value="1"/>
</dbReference>
<evidence type="ECO:0000256" key="4">
    <source>
        <dbReference type="ARBA" id="ARBA00023242"/>
    </source>
</evidence>
<keyword evidence="4" id="KW-0539">Nucleus</keyword>
<gene>
    <name evidence="7" type="ORF">BJY01DRAFT_239216</name>
</gene>
<keyword evidence="1" id="KW-0805">Transcription regulation</keyword>
<keyword evidence="2" id="KW-0238">DNA-binding</keyword>
<evidence type="ECO:0000256" key="3">
    <source>
        <dbReference type="ARBA" id="ARBA00023163"/>
    </source>
</evidence>
<keyword evidence="3" id="KW-0804">Transcription</keyword>
<dbReference type="Proteomes" id="UP001610446">
    <property type="component" value="Unassembled WGS sequence"/>
</dbReference>
<evidence type="ECO:0000256" key="5">
    <source>
        <dbReference type="SAM" id="MobiDB-lite"/>
    </source>
</evidence>
<feature type="compositionally biased region" description="Polar residues" evidence="5">
    <location>
        <begin position="94"/>
        <end position="104"/>
    </location>
</feature>
<dbReference type="InterPro" id="IPR036864">
    <property type="entry name" value="Zn2-C6_fun-type_DNA-bd_sf"/>
</dbReference>
<dbReference type="PANTHER" id="PTHR47785:SF3">
    <property type="entry name" value="ZN(2)-C6 FUNGAL-TYPE DOMAIN-CONTAINING PROTEIN"/>
    <property type="match status" value="1"/>
</dbReference>
<proteinExistence type="predicted"/>
<accession>A0ABR4J2D4</accession>
<reference evidence="7 8" key="1">
    <citation type="submission" date="2024-07" db="EMBL/GenBank/DDBJ databases">
        <title>Section-level genome sequencing and comparative genomics of Aspergillus sections Usti and Cavernicolus.</title>
        <authorList>
            <consortium name="Lawrence Berkeley National Laboratory"/>
            <person name="Nybo J.L."/>
            <person name="Vesth T.C."/>
            <person name="Theobald S."/>
            <person name="Frisvad J.C."/>
            <person name="Larsen T.O."/>
            <person name="Kjaerboelling I."/>
            <person name="Rothschild-Mancinelli K."/>
            <person name="Lyhne E.K."/>
            <person name="Kogle M.E."/>
            <person name="Barry K."/>
            <person name="Clum A."/>
            <person name="Na H."/>
            <person name="Ledsgaard L."/>
            <person name="Lin J."/>
            <person name="Lipzen A."/>
            <person name="Kuo A."/>
            <person name="Riley R."/>
            <person name="Mondo S."/>
            <person name="Labutti K."/>
            <person name="Haridas S."/>
            <person name="Pangalinan J."/>
            <person name="Salamov A.A."/>
            <person name="Simmons B.A."/>
            <person name="Magnuson J.K."/>
            <person name="Chen J."/>
            <person name="Drula E."/>
            <person name="Henrissat B."/>
            <person name="Wiebenga A."/>
            <person name="Lubbers R.J."/>
            <person name="Gomes A.C."/>
            <person name="Makela M.R."/>
            <person name="Stajich J."/>
            <person name="Grigoriev I.V."/>
            <person name="Mortensen U.H."/>
            <person name="De Vries R.P."/>
            <person name="Baker S.E."/>
            <person name="Andersen M.R."/>
        </authorList>
    </citation>
    <scope>NUCLEOTIDE SEQUENCE [LARGE SCALE GENOMIC DNA]</scope>
    <source>
        <strain evidence="7 8">CBS 123904</strain>
    </source>
</reference>
<dbReference type="InterPro" id="IPR001138">
    <property type="entry name" value="Zn2Cys6_DnaBD"/>
</dbReference>
<dbReference type="PANTHER" id="PTHR47785">
    <property type="entry name" value="ZN(II)2CYS6 TRANSCRIPTION FACTOR (EUROFUNG)-RELATED-RELATED"/>
    <property type="match status" value="1"/>
</dbReference>
<name>A0ABR4J2D4_9EURO</name>
<dbReference type="CDD" id="cd00067">
    <property type="entry name" value="GAL4"/>
    <property type="match status" value="1"/>
</dbReference>
<evidence type="ECO:0000259" key="6">
    <source>
        <dbReference type="PROSITE" id="PS50048"/>
    </source>
</evidence>
<evidence type="ECO:0000256" key="2">
    <source>
        <dbReference type="ARBA" id="ARBA00023125"/>
    </source>
</evidence>
<feature type="domain" description="Zn(2)-C6 fungal-type" evidence="6">
    <location>
        <begin position="19"/>
        <end position="49"/>
    </location>
</feature>
<dbReference type="EMBL" id="JBFXLU010000226">
    <property type="protein sequence ID" value="KAL2834124.1"/>
    <property type="molecule type" value="Genomic_DNA"/>
</dbReference>
<dbReference type="InterPro" id="IPR053181">
    <property type="entry name" value="EcdB-like_regulator"/>
</dbReference>
<dbReference type="SMART" id="SM00066">
    <property type="entry name" value="GAL4"/>
    <property type="match status" value="1"/>
</dbReference>
<feature type="region of interest" description="Disordered" evidence="5">
    <location>
        <begin position="79"/>
        <end position="105"/>
    </location>
</feature>
<protein>
    <recommendedName>
        <fullName evidence="6">Zn(2)-C6 fungal-type domain-containing protein</fullName>
    </recommendedName>
</protein>
<evidence type="ECO:0000313" key="7">
    <source>
        <dbReference type="EMBL" id="KAL2834124.1"/>
    </source>
</evidence>
<dbReference type="PROSITE" id="PS00463">
    <property type="entry name" value="ZN2_CY6_FUNGAL_1"/>
    <property type="match status" value="1"/>
</dbReference>
<dbReference type="Gene3D" id="4.10.240.10">
    <property type="entry name" value="Zn(2)-C6 fungal-type DNA-binding domain"/>
    <property type="match status" value="1"/>
</dbReference>
<keyword evidence="8" id="KW-1185">Reference proteome</keyword>
<sequence>MNFEVLASSETRRRRSALACNTCRGRRTKCDGKRPRCSFCAERGKDCFYQEAQDLPSSPLRAELSRLWEQLDNITAVVQGPPARKSRSRDARQGSGSPATQQGPSEFPFMILQSKQFMDLGGLDPSLAVLLEQIERERRAITVQESGVNTPMVDLEEASRHLHAFEEHVLTWYPVLHSGYTDDLIEATNACFPMSLASCLTLIVLAIGCAVEYDSVCGTRQEQSEAAYITAAMDMLPYVFADSSPSSAQCLLLFAIYHLCYAKPCQAHDFVAIASYKLQHCILYELEVKDDNAQKTLLANCFWSALLIESEITVQLDLPNSGIWSMAPFVPVPTSHTIRTWDPNPLSDRAIPSHDLSYFVAEIAMRNMLKRCTWATSTLAHGSHVYAPIVATELERQLDEWLQLLPSHLSFPWSSPVIGSHPWEDVGNTRSPQVAFLRAQYFAFKVSISWPAVYEALTVTEPGDELLRHSGKFFVSYAEFVPSAAAAVAVCRPNLWTLCTSVFTISMAALAGLTGPSLAQVRSLEVVNAIHLAVQIFDGVMQVSPSLAEMGAILKERAQLYHSS</sequence>
<dbReference type="CDD" id="cd12148">
    <property type="entry name" value="fungal_TF_MHR"/>
    <property type="match status" value="1"/>
</dbReference>
<comment type="caution">
    <text evidence="7">The sequence shown here is derived from an EMBL/GenBank/DDBJ whole genome shotgun (WGS) entry which is preliminary data.</text>
</comment>